<dbReference type="SUPFAM" id="SSF49899">
    <property type="entry name" value="Concanavalin A-like lectins/glucanases"/>
    <property type="match status" value="1"/>
</dbReference>
<reference evidence="3 4" key="1">
    <citation type="journal article" date="2015" name="Fungal Genet. Biol.">
        <title>Evolution of novel wood decay mechanisms in Agaricales revealed by the genome sequences of Fistulina hepatica and Cylindrobasidium torrendii.</title>
        <authorList>
            <person name="Floudas D."/>
            <person name="Held B.W."/>
            <person name="Riley R."/>
            <person name="Nagy L.G."/>
            <person name="Koehler G."/>
            <person name="Ransdell A.S."/>
            <person name="Younus H."/>
            <person name="Chow J."/>
            <person name="Chiniquy J."/>
            <person name="Lipzen A."/>
            <person name="Tritt A."/>
            <person name="Sun H."/>
            <person name="Haridas S."/>
            <person name="LaButti K."/>
            <person name="Ohm R.A."/>
            <person name="Kues U."/>
            <person name="Blanchette R.A."/>
            <person name="Grigoriev I.V."/>
            <person name="Minto R.E."/>
            <person name="Hibbett D.S."/>
        </authorList>
    </citation>
    <scope>NUCLEOTIDE SEQUENCE [LARGE SCALE GENOMIC DNA]</scope>
    <source>
        <strain evidence="3 4">FP15055 ss-10</strain>
    </source>
</reference>
<feature type="signal peptide" evidence="1">
    <location>
        <begin position="1"/>
        <end position="16"/>
    </location>
</feature>
<dbReference type="Proteomes" id="UP000054007">
    <property type="component" value="Unassembled WGS sequence"/>
</dbReference>
<dbReference type="GO" id="GO:0009251">
    <property type="term" value="P:glucan catabolic process"/>
    <property type="evidence" value="ECO:0007669"/>
    <property type="project" value="TreeGrafter"/>
</dbReference>
<evidence type="ECO:0000313" key="3">
    <source>
        <dbReference type="EMBL" id="KIY67851.1"/>
    </source>
</evidence>
<evidence type="ECO:0000313" key="4">
    <source>
        <dbReference type="Proteomes" id="UP000054007"/>
    </source>
</evidence>
<dbReference type="Pfam" id="PF26113">
    <property type="entry name" value="GH16_XgeA"/>
    <property type="match status" value="1"/>
</dbReference>
<proteinExistence type="predicted"/>
<dbReference type="InterPro" id="IPR050546">
    <property type="entry name" value="Glycosyl_Hydrlase_16"/>
</dbReference>
<protein>
    <submittedName>
        <fullName evidence="3">Glycoside hydrolase family 16 protein</fullName>
    </submittedName>
</protein>
<dbReference type="AlphaFoldDB" id="A0A0D7BE26"/>
<keyword evidence="3" id="KW-0378">Hydrolase</keyword>
<dbReference type="GO" id="GO:0004553">
    <property type="term" value="F:hydrolase activity, hydrolyzing O-glycosyl compounds"/>
    <property type="evidence" value="ECO:0007669"/>
    <property type="project" value="InterPro"/>
</dbReference>
<accession>A0A0D7BE26</accession>
<dbReference type="InterPro" id="IPR013320">
    <property type="entry name" value="ConA-like_dom_sf"/>
</dbReference>
<sequence length="318" mass="35379">MTLITLLFLPLLGVSATWYHATEAWVGPNLLPNFEFDAIPDPTHGRVLYVNETVAFAEDLVQVFPDSVIIAADHTTTLTADGPGRKSIRLRSKVQYTDGVTVFDIRHMPEGCGTWPAVWSFGDDWPNGGEIDIVEGDNDRPYNKATLHTAKGCSMPPLRLQTGTIDQADCDASVNYNHGCSVIDRHPLSFGPPFNANGGGWFAMEKTAEFIKVWFWARDDLWVPEDVREGEDVVKPAFWGIPMAHFPNTQCDMDKFFGPQNIIINLTFCGDLAGNTYANTTCPSTCVDYVDNNPEAFKNAFFDLASIRRYETDAFGTY</sequence>
<dbReference type="PANTHER" id="PTHR10963">
    <property type="entry name" value="GLYCOSYL HYDROLASE-RELATED"/>
    <property type="match status" value="1"/>
</dbReference>
<organism evidence="3 4">
    <name type="scientific">Cylindrobasidium torrendii FP15055 ss-10</name>
    <dbReference type="NCBI Taxonomy" id="1314674"/>
    <lineage>
        <taxon>Eukaryota</taxon>
        <taxon>Fungi</taxon>
        <taxon>Dikarya</taxon>
        <taxon>Basidiomycota</taxon>
        <taxon>Agaricomycotina</taxon>
        <taxon>Agaricomycetes</taxon>
        <taxon>Agaricomycetidae</taxon>
        <taxon>Agaricales</taxon>
        <taxon>Marasmiineae</taxon>
        <taxon>Physalacriaceae</taxon>
        <taxon>Cylindrobasidium</taxon>
    </lineage>
</organism>
<dbReference type="InterPro" id="IPR000757">
    <property type="entry name" value="Beta-glucanase-like"/>
</dbReference>
<feature type="chain" id="PRO_5002317119" evidence="1">
    <location>
        <begin position="17"/>
        <end position="318"/>
    </location>
</feature>
<evidence type="ECO:0000259" key="2">
    <source>
        <dbReference type="PROSITE" id="PS51762"/>
    </source>
</evidence>
<dbReference type="PANTHER" id="PTHR10963:SF24">
    <property type="entry name" value="GLYCOSIDASE C21B10.07-RELATED"/>
    <property type="match status" value="1"/>
</dbReference>
<dbReference type="EMBL" id="KN880515">
    <property type="protein sequence ID" value="KIY67851.1"/>
    <property type="molecule type" value="Genomic_DNA"/>
</dbReference>
<dbReference type="PROSITE" id="PS51762">
    <property type="entry name" value="GH16_2"/>
    <property type="match status" value="1"/>
</dbReference>
<evidence type="ECO:0000256" key="1">
    <source>
        <dbReference type="SAM" id="SignalP"/>
    </source>
</evidence>
<gene>
    <name evidence="3" type="ORF">CYLTODRAFT_490254</name>
</gene>
<dbReference type="Gene3D" id="2.60.120.200">
    <property type="match status" value="1"/>
</dbReference>
<keyword evidence="4" id="KW-1185">Reference proteome</keyword>
<dbReference type="OrthoDB" id="192832at2759"/>
<name>A0A0D7BE26_9AGAR</name>
<keyword evidence="1" id="KW-0732">Signal</keyword>
<dbReference type="CDD" id="cd02181">
    <property type="entry name" value="GH16_fungal_Lam16A_glucanase"/>
    <property type="match status" value="1"/>
</dbReference>
<feature type="domain" description="GH16" evidence="2">
    <location>
        <begin position="34"/>
        <end position="281"/>
    </location>
</feature>